<dbReference type="InterPro" id="IPR041698">
    <property type="entry name" value="Methyltransf_25"/>
</dbReference>
<dbReference type="KEGG" id="rmar:GBA65_01955"/>
<dbReference type="CDD" id="cd02440">
    <property type="entry name" value="AdoMet_MTases"/>
    <property type="match status" value="1"/>
</dbReference>
<evidence type="ECO:0000313" key="3">
    <source>
        <dbReference type="Proteomes" id="UP000502706"/>
    </source>
</evidence>
<name>A0A6G8Q2E0_9ACTN</name>
<evidence type="ECO:0000259" key="1">
    <source>
        <dbReference type="Pfam" id="PF13649"/>
    </source>
</evidence>
<dbReference type="GO" id="GO:0008168">
    <property type="term" value="F:methyltransferase activity"/>
    <property type="evidence" value="ECO:0007669"/>
    <property type="project" value="UniProtKB-KW"/>
</dbReference>
<dbReference type="Proteomes" id="UP000502706">
    <property type="component" value="Chromosome"/>
</dbReference>
<dbReference type="GO" id="GO:0032259">
    <property type="term" value="P:methylation"/>
    <property type="evidence" value="ECO:0007669"/>
    <property type="project" value="UniProtKB-KW"/>
</dbReference>
<dbReference type="PANTHER" id="PTHR44068:SF11">
    <property type="entry name" value="GERANYL DIPHOSPHATE 2-C-METHYLTRANSFERASE"/>
    <property type="match status" value="1"/>
</dbReference>
<keyword evidence="2" id="KW-0808">Transferase</keyword>
<dbReference type="EMBL" id="CP045121">
    <property type="protein sequence ID" value="QIN80619.1"/>
    <property type="molecule type" value="Genomic_DNA"/>
</dbReference>
<sequence length="239" mass="26049">MDARLPGIGGLPPGTHPVGEKESLFERFPWLYAFCRDHLFQDDTPRITRALWPSGAPGEGSVLLELGCGPGFYARRLAGDLPQLRVTGIDLSGKQLERARALATADGLGNCSFERGDVYDLDRPDASAGALVASRLFTILADRETALEEMHRVLEPGGRCFVAEPCSALRASVPLHAMWMLAGALTFLGDKPRAYQEPARVSVMTGGEFDALIASQPWKDVRRWQSGRYRYAVCEKGGG</sequence>
<dbReference type="InterPro" id="IPR029063">
    <property type="entry name" value="SAM-dependent_MTases_sf"/>
</dbReference>
<dbReference type="Pfam" id="PF13649">
    <property type="entry name" value="Methyltransf_25"/>
    <property type="match status" value="1"/>
</dbReference>
<dbReference type="PANTHER" id="PTHR44068">
    <property type="entry name" value="ZGC:194242"/>
    <property type="match status" value="1"/>
</dbReference>
<proteinExistence type="predicted"/>
<dbReference type="Gene3D" id="3.40.50.150">
    <property type="entry name" value="Vaccinia Virus protein VP39"/>
    <property type="match status" value="1"/>
</dbReference>
<protein>
    <submittedName>
        <fullName evidence="2">Methyltransferase domain-containing protein</fullName>
    </submittedName>
</protein>
<accession>A0A6G8Q2E0</accession>
<keyword evidence="3" id="KW-1185">Reference proteome</keyword>
<feature type="domain" description="Methyltransferase" evidence="1">
    <location>
        <begin position="64"/>
        <end position="158"/>
    </location>
</feature>
<dbReference type="AlphaFoldDB" id="A0A6G8Q2E0"/>
<dbReference type="SUPFAM" id="SSF53335">
    <property type="entry name" value="S-adenosyl-L-methionine-dependent methyltransferases"/>
    <property type="match status" value="1"/>
</dbReference>
<evidence type="ECO:0000313" key="2">
    <source>
        <dbReference type="EMBL" id="QIN80619.1"/>
    </source>
</evidence>
<reference evidence="2 3" key="1">
    <citation type="submission" date="2019-10" db="EMBL/GenBank/DDBJ databases">
        <title>Rubrobacter sp nov SCSIO 52915 isolated from a deep-sea sediment in the South China Sea.</title>
        <authorList>
            <person name="Chen R.W."/>
        </authorList>
    </citation>
    <scope>NUCLEOTIDE SEQUENCE [LARGE SCALE GENOMIC DNA]</scope>
    <source>
        <strain evidence="2 3">SCSIO 52915</strain>
    </source>
</reference>
<organism evidence="2 3">
    <name type="scientific">Rubrobacter marinus</name>
    <dbReference type="NCBI Taxonomy" id="2653852"/>
    <lineage>
        <taxon>Bacteria</taxon>
        <taxon>Bacillati</taxon>
        <taxon>Actinomycetota</taxon>
        <taxon>Rubrobacteria</taxon>
        <taxon>Rubrobacterales</taxon>
        <taxon>Rubrobacteraceae</taxon>
        <taxon>Rubrobacter</taxon>
    </lineage>
</organism>
<dbReference type="InterPro" id="IPR050447">
    <property type="entry name" value="Erg6_SMT_methyltransf"/>
</dbReference>
<keyword evidence="2" id="KW-0489">Methyltransferase</keyword>
<gene>
    <name evidence="2" type="ORF">GBA65_01955</name>
</gene>